<proteinExistence type="predicted"/>
<dbReference type="OrthoDB" id="7804920at2759"/>
<dbReference type="AlphaFoldDB" id="B4J609"/>
<dbReference type="InParanoid" id="B4J609"/>
<sequence>MTSDDNMSFDDKFGNYLYKLLCVAPDTESDPCVIEIFGVLSLTDVRQPDRKLWYMYHCKQNEVDETLDRIFKKYGKKNMREIIRKRVYSGVGLRERVKTHFANKKLYVTEKLIEAPRNSSFNDDKVIKNVTEAYNEERRLLFEYVCRKHFNCLETL</sequence>
<dbReference type="KEGG" id="dgr:6559071"/>
<evidence type="ECO:0000313" key="2">
    <source>
        <dbReference type="Proteomes" id="UP000001070"/>
    </source>
</evidence>
<dbReference type="Proteomes" id="UP000001070">
    <property type="component" value="Unassembled WGS sequence"/>
</dbReference>
<dbReference type="eggNOG" id="ENOG502T8WD">
    <property type="taxonomic scope" value="Eukaryota"/>
</dbReference>
<evidence type="ECO:0000313" key="1">
    <source>
        <dbReference type="EMBL" id="EDW00852.1"/>
    </source>
</evidence>
<dbReference type="PhylomeDB" id="B4J609"/>
<protein>
    <submittedName>
        <fullName evidence="1">GH21116</fullName>
    </submittedName>
</protein>
<keyword evidence="2" id="KW-1185">Reference proteome</keyword>
<name>B4J609_DROGR</name>
<dbReference type="HOGENOM" id="CLU_1628761_0_0_1"/>
<dbReference type="OMA" id="HCKQNEV"/>
<dbReference type="EMBL" id="CH916367">
    <property type="protein sequence ID" value="EDW00852.1"/>
    <property type="molecule type" value="Genomic_DNA"/>
</dbReference>
<organism evidence="2">
    <name type="scientific">Drosophila grimshawi</name>
    <name type="common">Hawaiian fruit fly</name>
    <name type="synonym">Idiomyia grimshawi</name>
    <dbReference type="NCBI Taxonomy" id="7222"/>
    <lineage>
        <taxon>Eukaryota</taxon>
        <taxon>Metazoa</taxon>
        <taxon>Ecdysozoa</taxon>
        <taxon>Arthropoda</taxon>
        <taxon>Hexapoda</taxon>
        <taxon>Insecta</taxon>
        <taxon>Pterygota</taxon>
        <taxon>Neoptera</taxon>
        <taxon>Endopterygota</taxon>
        <taxon>Diptera</taxon>
        <taxon>Brachycera</taxon>
        <taxon>Muscomorpha</taxon>
        <taxon>Ephydroidea</taxon>
        <taxon>Drosophilidae</taxon>
        <taxon>Drosophila</taxon>
        <taxon>Hawaiian Drosophila</taxon>
    </lineage>
</organism>
<reference evidence="1 2" key="1">
    <citation type="journal article" date="2007" name="Nature">
        <title>Evolution of genes and genomes on the Drosophila phylogeny.</title>
        <authorList>
            <consortium name="Drosophila 12 Genomes Consortium"/>
            <person name="Clark A.G."/>
            <person name="Eisen M.B."/>
            <person name="Smith D.R."/>
            <person name="Bergman C.M."/>
            <person name="Oliver B."/>
            <person name="Markow T.A."/>
            <person name="Kaufman T.C."/>
            <person name="Kellis M."/>
            <person name="Gelbart W."/>
            <person name="Iyer V.N."/>
            <person name="Pollard D.A."/>
            <person name="Sackton T.B."/>
            <person name="Larracuente A.M."/>
            <person name="Singh N.D."/>
            <person name="Abad J.P."/>
            <person name="Abt D.N."/>
            <person name="Adryan B."/>
            <person name="Aguade M."/>
            <person name="Akashi H."/>
            <person name="Anderson W.W."/>
            <person name="Aquadro C.F."/>
            <person name="Ardell D.H."/>
            <person name="Arguello R."/>
            <person name="Artieri C.G."/>
            <person name="Barbash D.A."/>
            <person name="Barker D."/>
            <person name="Barsanti P."/>
            <person name="Batterham P."/>
            <person name="Batzoglou S."/>
            <person name="Begun D."/>
            <person name="Bhutkar A."/>
            <person name="Blanco E."/>
            <person name="Bosak S.A."/>
            <person name="Bradley R.K."/>
            <person name="Brand A.D."/>
            <person name="Brent M.R."/>
            <person name="Brooks A.N."/>
            <person name="Brown R.H."/>
            <person name="Butlin R.K."/>
            <person name="Caggese C."/>
            <person name="Calvi B.R."/>
            <person name="Bernardo de Carvalho A."/>
            <person name="Caspi A."/>
            <person name="Castrezana S."/>
            <person name="Celniker S.E."/>
            <person name="Chang J.L."/>
            <person name="Chapple C."/>
            <person name="Chatterji S."/>
            <person name="Chinwalla A."/>
            <person name="Civetta A."/>
            <person name="Clifton S.W."/>
            <person name="Comeron J.M."/>
            <person name="Costello J.C."/>
            <person name="Coyne J.A."/>
            <person name="Daub J."/>
            <person name="David R.G."/>
            <person name="Delcher A.L."/>
            <person name="Delehaunty K."/>
            <person name="Do C.B."/>
            <person name="Ebling H."/>
            <person name="Edwards K."/>
            <person name="Eickbush T."/>
            <person name="Evans J.D."/>
            <person name="Filipski A."/>
            <person name="Findeiss S."/>
            <person name="Freyhult E."/>
            <person name="Fulton L."/>
            <person name="Fulton R."/>
            <person name="Garcia A.C."/>
            <person name="Gardiner A."/>
            <person name="Garfield D.A."/>
            <person name="Garvin B.E."/>
            <person name="Gibson G."/>
            <person name="Gilbert D."/>
            <person name="Gnerre S."/>
            <person name="Godfrey J."/>
            <person name="Good R."/>
            <person name="Gotea V."/>
            <person name="Gravely B."/>
            <person name="Greenberg A.J."/>
            <person name="Griffiths-Jones S."/>
            <person name="Gross S."/>
            <person name="Guigo R."/>
            <person name="Gustafson E.A."/>
            <person name="Haerty W."/>
            <person name="Hahn M.W."/>
            <person name="Halligan D.L."/>
            <person name="Halpern A.L."/>
            <person name="Halter G.M."/>
            <person name="Han M.V."/>
            <person name="Heger A."/>
            <person name="Hillier L."/>
            <person name="Hinrichs A.S."/>
            <person name="Holmes I."/>
            <person name="Hoskins R.A."/>
            <person name="Hubisz M.J."/>
            <person name="Hultmark D."/>
            <person name="Huntley M.A."/>
            <person name="Jaffe D.B."/>
            <person name="Jagadeeshan S."/>
            <person name="Jeck W.R."/>
            <person name="Johnson J."/>
            <person name="Jones C.D."/>
            <person name="Jordan W.C."/>
            <person name="Karpen G.H."/>
            <person name="Kataoka E."/>
            <person name="Keightley P.D."/>
            <person name="Kheradpour P."/>
            <person name="Kirkness E.F."/>
            <person name="Koerich L.B."/>
            <person name="Kristiansen K."/>
            <person name="Kudrna D."/>
            <person name="Kulathinal R.J."/>
            <person name="Kumar S."/>
            <person name="Kwok R."/>
            <person name="Lander E."/>
            <person name="Langley C.H."/>
            <person name="Lapoint R."/>
            <person name="Lazzaro B.P."/>
            <person name="Lee S.J."/>
            <person name="Levesque L."/>
            <person name="Li R."/>
            <person name="Lin C.F."/>
            <person name="Lin M.F."/>
            <person name="Lindblad-Toh K."/>
            <person name="Llopart A."/>
            <person name="Long M."/>
            <person name="Low L."/>
            <person name="Lozovsky E."/>
            <person name="Lu J."/>
            <person name="Luo M."/>
            <person name="Machado C.A."/>
            <person name="Makalowski W."/>
            <person name="Marzo M."/>
            <person name="Matsuda M."/>
            <person name="Matzkin L."/>
            <person name="McAllister B."/>
            <person name="McBride C.S."/>
            <person name="McKernan B."/>
            <person name="McKernan K."/>
            <person name="Mendez-Lago M."/>
            <person name="Minx P."/>
            <person name="Mollenhauer M.U."/>
            <person name="Montooth K."/>
            <person name="Mount S.M."/>
            <person name="Mu X."/>
            <person name="Myers E."/>
            <person name="Negre B."/>
            <person name="Newfeld S."/>
            <person name="Nielsen R."/>
            <person name="Noor M.A."/>
            <person name="O'Grady P."/>
            <person name="Pachter L."/>
            <person name="Papaceit M."/>
            <person name="Parisi M.J."/>
            <person name="Parisi M."/>
            <person name="Parts L."/>
            <person name="Pedersen J.S."/>
            <person name="Pesole G."/>
            <person name="Phillippy A.M."/>
            <person name="Ponting C.P."/>
            <person name="Pop M."/>
            <person name="Porcelli D."/>
            <person name="Powell J.R."/>
            <person name="Prohaska S."/>
            <person name="Pruitt K."/>
            <person name="Puig M."/>
            <person name="Quesneville H."/>
            <person name="Ram K.R."/>
            <person name="Rand D."/>
            <person name="Rasmussen M.D."/>
            <person name="Reed L.K."/>
            <person name="Reenan R."/>
            <person name="Reily A."/>
            <person name="Remington K.A."/>
            <person name="Rieger T.T."/>
            <person name="Ritchie M.G."/>
            <person name="Robin C."/>
            <person name="Rogers Y.H."/>
            <person name="Rohde C."/>
            <person name="Rozas J."/>
            <person name="Rubenfield M.J."/>
            <person name="Ruiz A."/>
            <person name="Russo S."/>
            <person name="Salzberg S.L."/>
            <person name="Sanchez-Gracia A."/>
            <person name="Saranga D.J."/>
            <person name="Sato H."/>
            <person name="Schaeffer S.W."/>
            <person name="Schatz M.C."/>
            <person name="Schlenke T."/>
            <person name="Schwartz R."/>
            <person name="Segarra C."/>
            <person name="Singh R.S."/>
            <person name="Sirot L."/>
            <person name="Sirota M."/>
            <person name="Sisneros N.B."/>
            <person name="Smith C.D."/>
            <person name="Smith T.F."/>
            <person name="Spieth J."/>
            <person name="Stage D.E."/>
            <person name="Stark A."/>
            <person name="Stephan W."/>
            <person name="Strausberg R.L."/>
            <person name="Strempel S."/>
            <person name="Sturgill D."/>
            <person name="Sutton G."/>
            <person name="Sutton G.G."/>
            <person name="Tao W."/>
            <person name="Teichmann S."/>
            <person name="Tobari Y.N."/>
            <person name="Tomimura Y."/>
            <person name="Tsolas J.M."/>
            <person name="Valente V.L."/>
            <person name="Venter E."/>
            <person name="Venter J.C."/>
            <person name="Vicario S."/>
            <person name="Vieira F.G."/>
            <person name="Vilella A.J."/>
            <person name="Villasante A."/>
            <person name="Walenz B."/>
            <person name="Wang J."/>
            <person name="Wasserman M."/>
            <person name="Watts T."/>
            <person name="Wilson D."/>
            <person name="Wilson R.K."/>
            <person name="Wing R.A."/>
            <person name="Wolfner M.F."/>
            <person name="Wong A."/>
            <person name="Wong G.K."/>
            <person name="Wu C.I."/>
            <person name="Wu G."/>
            <person name="Yamamoto D."/>
            <person name="Yang H.P."/>
            <person name="Yang S.P."/>
            <person name="Yorke J.A."/>
            <person name="Yoshida K."/>
            <person name="Zdobnov E."/>
            <person name="Zhang P."/>
            <person name="Zhang Y."/>
            <person name="Zimin A.V."/>
            <person name="Baldwin J."/>
            <person name="Abdouelleil A."/>
            <person name="Abdulkadir J."/>
            <person name="Abebe A."/>
            <person name="Abera B."/>
            <person name="Abreu J."/>
            <person name="Acer S.C."/>
            <person name="Aftuck L."/>
            <person name="Alexander A."/>
            <person name="An P."/>
            <person name="Anderson E."/>
            <person name="Anderson S."/>
            <person name="Arachi H."/>
            <person name="Azer M."/>
            <person name="Bachantsang P."/>
            <person name="Barry A."/>
            <person name="Bayul T."/>
            <person name="Berlin A."/>
            <person name="Bessette D."/>
            <person name="Bloom T."/>
            <person name="Blye J."/>
            <person name="Boguslavskiy L."/>
            <person name="Bonnet C."/>
            <person name="Boukhgalter B."/>
            <person name="Bourzgui I."/>
            <person name="Brown A."/>
            <person name="Cahill P."/>
            <person name="Channer S."/>
            <person name="Cheshatsang Y."/>
            <person name="Chuda L."/>
            <person name="Citroen M."/>
            <person name="Collymore A."/>
            <person name="Cooke P."/>
            <person name="Costello M."/>
            <person name="D'Aco K."/>
            <person name="Daza R."/>
            <person name="De Haan G."/>
            <person name="DeGray S."/>
            <person name="DeMaso C."/>
            <person name="Dhargay N."/>
            <person name="Dooley K."/>
            <person name="Dooley E."/>
            <person name="Doricent M."/>
            <person name="Dorje P."/>
            <person name="Dorjee K."/>
            <person name="Dupes A."/>
            <person name="Elong R."/>
            <person name="Falk J."/>
            <person name="Farina A."/>
            <person name="Faro S."/>
            <person name="Ferguson D."/>
            <person name="Fisher S."/>
            <person name="Foley C.D."/>
            <person name="Franke A."/>
            <person name="Friedrich D."/>
            <person name="Gadbois L."/>
            <person name="Gearin G."/>
            <person name="Gearin C.R."/>
            <person name="Giannoukos G."/>
            <person name="Goode T."/>
            <person name="Graham J."/>
            <person name="Grandbois E."/>
            <person name="Grewal S."/>
            <person name="Gyaltsen K."/>
            <person name="Hafez N."/>
            <person name="Hagos B."/>
            <person name="Hall J."/>
            <person name="Henson C."/>
            <person name="Hollinger A."/>
            <person name="Honan T."/>
            <person name="Huard M.D."/>
            <person name="Hughes L."/>
            <person name="Hurhula B."/>
            <person name="Husby M.E."/>
            <person name="Kamat A."/>
            <person name="Kanga B."/>
            <person name="Kashin S."/>
            <person name="Khazanovich D."/>
            <person name="Kisner P."/>
            <person name="Lance K."/>
            <person name="Lara M."/>
            <person name="Lee W."/>
            <person name="Lennon N."/>
            <person name="Letendre F."/>
            <person name="LeVine R."/>
            <person name="Lipovsky A."/>
            <person name="Liu X."/>
            <person name="Liu J."/>
            <person name="Liu S."/>
            <person name="Lokyitsang T."/>
            <person name="Lokyitsang Y."/>
            <person name="Lubonja R."/>
            <person name="Lui A."/>
            <person name="MacDonald P."/>
            <person name="Magnisalis V."/>
            <person name="Maru K."/>
            <person name="Matthews C."/>
            <person name="McCusker W."/>
            <person name="McDonough S."/>
            <person name="Mehta T."/>
            <person name="Meldrim J."/>
            <person name="Meneus L."/>
            <person name="Mihai O."/>
            <person name="Mihalev A."/>
            <person name="Mihova T."/>
            <person name="Mittelman R."/>
            <person name="Mlenga V."/>
            <person name="Montmayeur A."/>
            <person name="Mulrain L."/>
            <person name="Navidi A."/>
            <person name="Naylor J."/>
            <person name="Negash T."/>
            <person name="Nguyen T."/>
            <person name="Nguyen N."/>
            <person name="Nicol R."/>
            <person name="Norbu C."/>
            <person name="Norbu N."/>
            <person name="Novod N."/>
            <person name="O'Neill B."/>
            <person name="Osman S."/>
            <person name="Markiewicz E."/>
            <person name="Oyono O.L."/>
            <person name="Patti C."/>
            <person name="Phunkhang P."/>
            <person name="Pierre F."/>
            <person name="Priest M."/>
            <person name="Raghuraman S."/>
            <person name="Rege F."/>
            <person name="Reyes R."/>
            <person name="Rise C."/>
            <person name="Rogov P."/>
            <person name="Ross K."/>
            <person name="Ryan E."/>
            <person name="Settipalli S."/>
            <person name="Shea T."/>
            <person name="Sherpa N."/>
            <person name="Shi L."/>
            <person name="Shih D."/>
            <person name="Sparrow T."/>
            <person name="Spaulding J."/>
            <person name="Stalker J."/>
            <person name="Stange-Thomann N."/>
            <person name="Stavropoulos S."/>
            <person name="Stone C."/>
            <person name="Strader C."/>
            <person name="Tesfaye S."/>
            <person name="Thomson T."/>
            <person name="Thoulutsang Y."/>
            <person name="Thoulutsang D."/>
            <person name="Topham K."/>
            <person name="Topping I."/>
            <person name="Tsamla T."/>
            <person name="Vassiliev H."/>
            <person name="Vo A."/>
            <person name="Wangchuk T."/>
            <person name="Wangdi T."/>
            <person name="Weiand M."/>
            <person name="Wilkinson J."/>
            <person name="Wilson A."/>
            <person name="Yadav S."/>
            <person name="Young G."/>
            <person name="Yu Q."/>
            <person name="Zembek L."/>
            <person name="Zhong D."/>
            <person name="Zimmer A."/>
            <person name="Zwirko Z."/>
            <person name="Jaffe D.B."/>
            <person name="Alvarez P."/>
            <person name="Brockman W."/>
            <person name="Butler J."/>
            <person name="Chin C."/>
            <person name="Gnerre S."/>
            <person name="Grabherr M."/>
            <person name="Kleber M."/>
            <person name="Mauceli E."/>
            <person name="MacCallum I."/>
        </authorList>
    </citation>
    <scope>NUCLEOTIDE SEQUENCE [LARGE SCALE GENOMIC DNA]</scope>
    <source>
        <strain evidence="2">Tucson 15287-2541.00</strain>
    </source>
</reference>
<gene>
    <name evidence="1" type="primary">Dgri\GH21116</name>
    <name evidence="1" type="ORF">Dgri_GH21116</name>
</gene>
<accession>B4J609</accession>